<feature type="signal peptide" evidence="1">
    <location>
        <begin position="1"/>
        <end position="25"/>
    </location>
</feature>
<reference evidence="3 4" key="1">
    <citation type="submission" date="2014-02" db="EMBL/GenBank/DDBJ databases">
        <title>The small core and large imbalanced accessory genome model reveals a collaborative survival strategy of Sorangium cellulosum strains in nature.</title>
        <authorList>
            <person name="Han K."/>
            <person name="Peng R."/>
            <person name="Blom J."/>
            <person name="Li Y.-Z."/>
        </authorList>
    </citation>
    <scope>NUCLEOTIDE SEQUENCE [LARGE SCALE GENOMIC DNA]</scope>
    <source>
        <strain evidence="3 4">So0157-25</strain>
    </source>
</reference>
<protein>
    <recommendedName>
        <fullName evidence="2">Late embryogenesis abundant protein LEA-2 subgroup domain-containing protein</fullName>
    </recommendedName>
</protein>
<dbReference type="InterPro" id="IPR004864">
    <property type="entry name" value="LEA_2"/>
</dbReference>
<dbReference type="Pfam" id="PF03168">
    <property type="entry name" value="LEA_2"/>
    <property type="match status" value="1"/>
</dbReference>
<dbReference type="SUPFAM" id="SSF117070">
    <property type="entry name" value="LEA14-like"/>
    <property type="match status" value="1"/>
</dbReference>
<keyword evidence="1" id="KW-0732">Signal</keyword>
<feature type="chain" id="PRO_5007565931" description="Late embryogenesis abundant protein LEA-2 subgroup domain-containing protein" evidence="1">
    <location>
        <begin position="26"/>
        <end position="177"/>
    </location>
</feature>
<feature type="domain" description="Late embryogenesis abundant protein LEA-2 subgroup" evidence="2">
    <location>
        <begin position="61"/>
        <end position="145"/>
    </location>
</feature>
<sequence>MPSHRKTTALRRLPALALVALTAIAGPACVSKPTMQLDRAEITGIRIGFPPSLGILMTVVVNVHNPNSYDVAVRAVRGQVVLAGRYTMPVDFRAPGEGVWLPSDRTTQVRVPVSIPVDLAFQLLRETLASPVIPYRFSGRADVTATRTFRLEADDYSVDDHGVVFRHQIEAALGVMR</sequence>
<evidence type="ECO:0000313" key="4">
    <source>
        <dbReference type="Proteomes" id="UP000075420"/>
    </source>
</evidence>
<dbReference type="Proteomes" id="UP000075420">
    <property type="component" value="Unassembled WGS sequence"/>
</dbReference>
<organism evidence="3 4">
    <name type="scientific">Sorangium cellulosum</name>
    <name type="common">Polyangium cellulosum</name>
    <dbReference type="NCBI Taxonomy" id="56"/>
    <lineage>
        <taxon>Bacteria</taxon>
        <taxon>Pseudomonadati</taxon>
        <taxon>Myxococcota</taxon>
        <taxon>Polyangia</taxon>
        <taxon>Polyangiales</taxon>
        <taxon>Polyangiaceae</taxon>
        <taxon>Sorangium</taxon>
    </lineage>
</organism>
<accession>A0A150PFC8</accession>
<name>A0A150PFC8_SORCE</name>
<evidence type="ECO:0000313" key="3">
    <source>
        <dbReference type="EMBL" id="KYF54386.1"/>
    </source>
</evidence>
<gene>
    <name evidence="3" type="ORF">BE08_10220</name>
</gene>
<dbReference type="AlphaFoldDB" id="A0A150PFC8"/>
<comment type="caution">
    <text evidence="3">The sequence shown here is derived from an EMBL/GenBank/DDBJ whole genome shotgun (WGS) entry which is preliminary data.</text>
</comment>
<dbReference type="EMBL" id="JELY01001860">
    <property type="protein sequence ID" value="KYF54386.1"/>
    <property type="molecule type" value="Genomic_DNA"/>
</dbReference>
<proteinExistence type="predicted"/>
<evidence type="ECO:0000259" key="2">
    <source>
        <dbReference type="Pfam" id="PF03168"/>
    </source>
</evidence>
<evidence type="ECO:0000256" key="1">
    <source>
        <dbReference type="SAM" id="SignalP"/>
    </source>
</evidence>
<dbReference type="Gene3D" id="2.60.40.1820">
    <property type="match status" value="1"/>
</dbReference>